<sequence length="132" mass="16008">MKMVYAATKEQEEYMNYLVNYFYTNIFPYYFDDEQINKFENSKILSLPREYVTYNGTMKEAFQIISSLQSLITVIEYVGKSGDCKRYRDLFERNVKLLRRYGITFPFMIEQFMSKRHYPCSMYLPSQSSWLM</sequence>
<protein>
    <recommendedName>
        <fullName evidence="3">YhcU family protein</fullName>
    </recommendedName>
</protein>
<gene>
    <name evidence="1" type="ORF">B4110_0664</name>
</gene>
<dbReference type="AlphaFoldDB" id="A0A150MK22"/>
<name>A0A150MK22_9BACL</name>
<dbReference type="EMBL" id="LQYW01000149">
    <property type="protein sequence ID" value="KYD24655.1"/>
    <property type="molecule type" value="Genomic_DNA"/>
</dbReference>
<proteinExistence type="predicted"/>
<evidence type="ECO:0000313" key="1">
    <source>
        <dbReference type="EMBL" id="KYD24655.1"/>
    </source>
</evidence>
<comment type="caution">
    <text evidence="1">The sequence shown here is derived from an EMBL/GenBank/DDBJ whole genome shotgun (WGS) entry which is preliminary data.</text>
</comment>
<evidence type="ECO:0008006" key="3">
    <source>
        <dbReference type="Google" id="ProtNLM"/>
    </source>
</evidence>
<dbReference type="InterPro" id="IPR020355">
    <property type="entry name" value="Uncharacterised_YhcU"/>
</dbReference>
<organism evidence="1 2">
    <name type="scientific">Parageobacillus toebii</name>
    <dbReference type="NCBI Taxonomy" id="153151"/>
    <lineage>
        <taxon>Bacteria</taxon>
        <taxon>Bacillati</taxon>
        <taxon>Bacillota</taxon>
        <taxon>Bacilli</taxon>
        <taxon>Bacillales</taxon>
        <taxon>Anoxybacillaceae</taxon>
        <taxon>Parageobacillus</taxon>
    </lineage>
</organism>
<dbReference type="RefSeq" id="WP_062678925.1">
    <property type="nucleotide sequence ID" value="NZ_LQYW01000149.1"/>
</dbReference>
<accession>A0A150MK22</accession>
<dbReference type="Pfam" id="PF17326">
    <property type="entry name" value="DUF5365"/>
    <property type="match status" value="1"/>
</dbReference>
<reference evidence="1 2" key="1">
    <citation type="submission" date="2016-01" db="EMBL/GenBank/DDBJ databases">
        <title>Draft Genome Sequences of Seven Thermophilic Sporeformers Isolated from Foods.</title>
        <authorList>
            <person name="Berendsen E.M."/>
            <person name="Wells-Bennik M.H."/>
            <person name="Krawcyk A.O."/>
            <person name="De Jong A."/>
            <person name="Holsappel S."/>
            <person name="Eijlander R.T."/>
            <person name="Kuipers O.P."/>
        </authorList>
    </citation>
    <scope>NUCLEOTIDE SEQUENCE [LARGE SCALE GENOMIC DNA]</scope>
    <source>
        <strain evidence="1 2">B4110</strain>
    </source>
</reference>
<dbReference type="Proteomes" id="UP000075324">
    <property type="component" value="Unassembled WGS sequence"/>
</dbReference>
<dbReference type="PATRIC" id="fig|153151.4.peg.1329"/>
<evidence type="ECO:0000313" key="2">
    <source>
        <dbReference type="Proteomes" id="UP000075324"/>
    </source>
</evidence>